<dbReference type="AlphaFoldDB" id="A0A8S3W7W0"/>
<dbReference type="EMBL" id="CAJQZP010000209">
    <property type="protein sequence ID" value="CAG4945947.1"/>
    <property type="molecule type" value="Genomic_DNA"/>
</dbReference>
<dbReference type="OrthoDB" id="1101576at2759"/>
<dbReference type="PANTHER" id="PTHR45913:SF19">
    <property type="entry name" value="LOW QUALITY PROTEIN: ZINC FINGER BED DOMAIN-CONTAINING PROTEIN 5-LIKE"/>
    <property type="match status" value="1"/>
</dbReference>
<dbReference type="PANTHER" id="PTHR45913">
    <property type="entry name" value="EPM2A-INTERACTING PROTEIN 1"/>
    <property type="match status" value="1"/>
</dbReference>
<keyword evidence="2" id="KW-1185">Reference proteome</keyword>
<evidence type="ECO:0000313" key="1">
    <source>
        <dbReference type="EMBL" id="CAG4945947.1"/>
    </source>
</evidence>
<accession>A0A8S3W7W0</accession>
<dbReference type="Proteomes" id="UP000691718">
    <property type="component" value="Unassembled WGS sequence"/>
</dbReference>
<reference evidence="1" key="1">
    <citation type="submission" date="2021-04" db="EMBL/GenBank/DDBJ databases">
        <authorList>
            <person name="Tunstrom K."/>
        </authorList>
    </citation>
    <scope>NUCLEOTIDE SEQUENCE</scope>
</reference>
<protein>
    <submittedName>
        <fullName evidence="1">(apollo) hypothetical protein</fullName>
    </submittedName>
</protein>
<comment type="caution">
    <text evidence="1">The sequence shown here is derived from an EMBL/GenBank/DDBJ whole genome shotgun (WGS) entry which is preliminary data.</text>
</comment>
<evidence type="ECO:0000313" key="2">
    <source>
        <dbReference type="Proteomes" id="UP000691718"/>
    </source>
</evidence>
<gene>
    <name evidence="1" type="ORF">PAPOLLO_LOCUS3216</name>
</gene>
<sequence>MPNISWTHCFLHQQALAAKVVPSDLNDVLKEKIIEDNASYQSLVVRAYIPCMIQSLHNLVVSHKSVDLADVTTNMKECLLDLAADGILKTEFYSQSVDVFWMKRKHEYPDLAREALKLLVPFATSYLCELTYSAMVDIKTKKRNRLH</sequence>
<proteinExistence type="predicted"/>
<organism evidence="1 2">
    <name type="scientific">Parnassius apollo</name>
    <name type="common">Apollo butterfly</name>
    <name type="synonym">Papilio apollo</name>
    <dbReference type="NCBI Taxonomy" id="110799"/>
    <lineage>
        <taxon>Eukaryota</taxon>
        <taxon>Metazoa</taxon>
        <taxon>Ecdysozoa</taxon>
        <taxon>Arthropoda</taxon>
        <taxon>Hexapoda</taxon>
        <taxon>Insecta</taxon>
        <taxon>Pterygota</taxon>
        <taxon>Neoptera</taxon>
        <taxon>Endopterygota</taxon>
        <taxon>Lepidoptera</taxon>
        <taxon>Glossata</taxon>
        <taxon>Ditrysia</taxon>
        <taxon>Papilionoidea</taxon>
        <taxon>Papilionidae</taxon>
        <taxon>Parnassiinae</taxon>
        <taxon>Parnassini</taxon>
        <taxon>Parnassius</taxon>
        <taxon>Parnassius</taxon>
    </lineage>
</organism>
<name>A0A8S3W7W0_PARAO</name>